<name>R7UR63_CAPTE</name>
<feature type="compositionally biased region" description="Basic and acidic residues" evidence="1">
    <location>
        <begin position="141"/>
        <end position="150"/>
    </location>
</feature>
<dbReference type="EMBL" id="KB298871">
    <property type="protein sequence ID" value="ELU08665.1"/>
    <property type="molecule type" value="Genomic_DNA"/>
</dbReference>
<accession>R7UR63</accession>
<reference evidence="2 4" key="2">
    <citation type="journal article" date="2013" name="Nature">
        <title>Insights into bilaterian evolution from three spiralian genomes.</title>
        <authorList>
            <person name="Simakov O."/>
            <person name="Marletaz F."/>
            <person name="Cho S.J."/>
            <person name="Edsinger-Gonzales E."/>
            <person name="Havlak P."/>
            <person name="Hellsten U."/>
            <person name="Kuo D.H."/>
            <person name="Larsson T."/>
            <person name="Lv J."/>
            <person name="Arendt D."/>
            <person name="Savage R."/>
            <person name="Osoegawa K."/>
            <person name="de Jong P."/>
            <person name="Grimwood J."/>
            <person name="Chapman J.A."/>
            <person name="Shapiro H."/>
            <person name="Aerts A."/>
            <person name="Otillar R.P."/>
            <person name="Terry A.Y."/>
            <person name="Boore J.L."/>
            <person name="Grigoriev I.V."/>
            <person name="Lindberg D.R."/>
            <person name="Seaver E.C."/>
            <person name="Weisblat D.A."/>
            <person name="Putnam N.H."/>
            <person name="Rokhsar D.S."/>
        </authorList>
    </citation>
    <scope>NUCLEOTIDE SEQUENCE</scope>
    <source>
        <strain evidence="2 4">I ESC-2004</strain>
    </source>
</reference>
<dbReference type="AlphaFoldDB" id="R7UR63"/>
<organism evidence="2">
    <name type="scientific">Capitella teleta</name>
    <name type="common">Polychaete worm</name>
    <dbReference type="NCBI Taxonomy" id="283909"/>
    <lineage>
        <taxon>Eukaryota</taxon>
        <taxon>Metazoa</taxon>
        <taxon>Spiralia</taxon>
        <taxon>Lophotrochozoa</taxon>
        <taxon>Annelida</taxon>
        <taxon>Polychaeta</taxon>
        <taxon>Sedentaria</taxon>
        <taxon>Scolecida</taxon>
        <taxon>Capitellidae</taxon>
        <taxon>Capitella</taxon>
    </lineage>
</organism>
<evidence type="ECO:0000313" key="2">
    <source>
        <dbReference type="EMBL" id="ELU08665.1"/>
    </source>
</evidence>
<evidence type="ECO:0000256" key="1">
    <source>
        <dbReference type="SAM" id="MobiDB-lite"/>
    </source>
</evidence>
<reference evidence="4" key="1">
    <citation type="submission" date="2012-12" db="EMBL/GenBank/DDBJ databases">
        <authorList>
            <person name="Hellsten U."/>
            <person name="Grimwood J."/>
            <person name="Chapman J.A."/>
            <person name="Shapiro H."/>
            <person name="Aerts A."/>
            <person name="Otillar R.P."/>
            <person name="Terry A.Y."/>
            <person name="Boore J.L."/>
            <person name="Simakov O."/>
            <person name="Marletaz F."/>
            <person name="Cho S.-J."/>
            <person name="Edsinger-Gonzales E."/>
            <person name="Havlak P."/>
            <person name="Kuo D.-H."/>
            <person name="Larsson T."/>
            <person name="Lv J."/>
            <person name="Arendt D."/>
            <person name="Savage R."/>
            <person name="Osoegawa K."/>
            <person name="de Jong P."/>
            <person name="Lindberg D.R."/>
            <person name="Seaver E.C."/>
            <person name="Weisblat D.A."/>
            <person name="Putnam N.H."/>
            <person name="Grigoriev I.V."/>
            <person name="Rokhsar D.S."/>
        </authorList>
    </citation>
    <scope>NUCLEOTIDE SEQUENCE</scope>
    <source>
        <strain evidence="4">I ESC-2004</strain>
    </source>
</reference>
<evidence type="ECO:0000313" key="4">
    <source>
        <dbReference type="Proteomes" id="UP000014760"/>
    </source>
</evidence>
<dbReference type="EMBL" id="AMQN01006652">
    <property type="status" value="NOT_ANNOTATED_CDS"/>
    <property type="molecule type" value="Genomic_DNA"/>
</dbReference>
<keyword evidence="4" id="KW-1185">Reference proteome</keyword>
<sequence>MVNTPLFPYLPRISLRKPTVSNGSWVKPSPLLLEILLTLPCGETSVEAFEFQNSMSANSKRAESKAGSTRCHEAGDRSYENWSIQDKAPPGAECPTEVHGRRAPPPPPKDEQPFPPCASSAARGGDADDSIAPALPKRTVRKDTSKPPTQ</sequence>
<dbReference type="EnsemblMetazoa" id="CapteT228284">
    <property type="protein sequence ID" value="CapteP228284"/>
    <property type="gene ID" value="CapteG228284"/>
</dbReference>
<dbReference type="Proteomes" id="UP000014760">
    <property type="component" value="Unassembled WGS sequence"/>
</dbReference>
<dbReference type="HOGENOM" id="CLU_1742299_0_0_1"/>
<feature type="region of interest" description="Disordered" evidence="1">
    <location>
        <begin position="55"/>
        <end position="150"/>
    </location>
</feature>
<reference evidence="3" key="3">
    <citation type="submission" date="2015-06" db="UniProtKB">
        <authorList>
            <consortium name="EnsemblMetazoa"/>
        </authorList>
    </citation>
    <scope>IDENTIFICATION</scope>
</reference>
<evidence type="ECO:0000313" key="3">
    <source>
        <dbReference type="EnsemblMetazoa" id="CapteP228284"/>
    </source>
</evidence>
<feature type="compositionally biased region" description="Basic and acidic residues" evidence="1">
    <location>
        <begin position="60"/>
        <end position="79"/>
    </location>
</feature>
<gene>
    <name evidence="2" type="ORF">CAPTEDRAFT_228284</name>
</gene>
<proteinExistence type="predicted"/>
<protein>
    <submittedName>
        <fullName evidence="2 3">Uncharacterized protein</fullName>
    </submittedName>
</protein>